<proteinExistence type="predicted"/>
<keyword evidence="3 5" id="KW-1133">Transmembrane helix</keyword>
<dbReference type="AlphaFoldDB" id="G8YKR5"/>
<dbReference type="OMA" id="INEHFRH"/>
<evidence type="ECO:0000256" key="1">
    <source>
        <dbReference type="ARBA" id="ARBA00004141"/>
    </source>
</evidence>
<dbReference type="eggNOG" id="KOG4711">
    <property type="taxonomic scope" value="Eukaryota"/>
</dbReference>
<feature type="transmembrane region" description="Helical" evidence="5">
    <location>
        <begin position="778"/>
        <end position="800"/>
    </location>
</feature>
<dbReference type="GO" id="GO:0016020">
    <property type="term" value="C:membrane"/>
    <property type="evidence" value="ECO:0007669"/>
    <property type="project" value="UniProtKB-SubCell"/>
</dbReference>
<keyword evidence="4 5" id="KW-0472">Membrane</keyword>
<evidence type="ECO:0000256" key="2">
    <source>
        <dbReference type="ARBA" id="ARBA00022692"/>
    </source>
</evidence>
<protein>
    <submittedName>
        <fullName evidence="7">Piso0_001425 protein</fullName>
    </submittedName>
</protein>
<organism evidence="7 8">
    <name type="scientific">Pichia sorbitophila (strain ATCC MYA-4447 / BCRC 22081 / CBS 7064 / NBRC 10061 / NRRL Y-12695)</name>
    <name type="common">Hybrid yeast</name>
    <dbReference type="NCBI Taxonomy" id="559304"/>
    <lineage>
        <taxon>Eukaryota</taxon>
        <taxon>Fungi</taxon>
        <taxon>Dikarya</taxon>
        <taxon>Ascomycota</taxon>
        <taxon>Saccharomycotina</taxon>
        <taxon>Pichiomycetes</taxon>
        <taxon>Debaryomycetaceae</taxon>
        <taxon>Millerozyma</taxon>
    </lineage>
</organism>
<feature type="transmembrane region" description="Helical" evidence="5">
    <location>
        <begin position="201"/>
        <end position="221"/>
    </location>
</feature>
<dbReference type="PANTHER" id="PTHR47804">
    <property type="entry name" value="60S RIBOSOMAL PROTEIN L19"/>
    <property type="match status" value="1"/>
</dbReference>
<reference evidence="7 8" key="1">
    <citation type="journal article" date="2012" name="G3 (Bethesda)">
        <title>Pichia sorbitophila, an interspecies yeast hybrid reveals early steps of genome resolution following polyploidization.</title>
        <authorList>
            <person name="Leh Louis V."/>
            <person name="Despons L."/>
            <person name="Friedrich A."/>
            <person name="Martin T."/>
            <person name="Durrens P."/>
            <person name="Casaregola S."/>
            <person name="Neuveglise C."/>
            <person name="Fairhead C."/>
            <person name="Marck C."/>
            <person name="Cruz J.A."/>
            <person name="Straub M.L."/>
            <person name="Kugler V."/>
            <person name="Sacerdot C."/>
            <person name="Uzunov Z."/>
            <person name="Thierry A."/>
            <person name="Weiss S."/>
            <person name="Bleykasten C."/>
            <person name="De Montigny J."/>
            <person name="Jacques N."/>
            <person name="Jung P."/>
            <person name="Lemaire M."/>
            <person name="Mallet S."/>
            <person name="Morel G."/>
            <person name="Richard G.F."/>
            <person name="Sarkar A."/>
            <person name="Savel G."/>
            <person name="Schacherer J."/>
            <person name="Seret M.L."/>
            <person name="Talla E."/>
            <person name="Samson G."/>
            <person name="Jubin C."/>
            <person name="Poulain J."/>
            <person name="Vacherie B."/>
            <person name="Barbe V."/>
            <person name="Pelletier E."/>
            <person name="Sherman D.J."/>
            <person name="Westhof E."/>
            <person name="Weissenbach J."/>
            <person name="Baret P.V."/>
            <person name="Wincker P."/>
            <person name="Gaillardin C."/>
            <person name="Dujon B."/>
            <person name="Souciet J.L."/>
        </authorList>
    </citation>
    <scope>NUCLEOTIDE SEQUENCE [LARGE SCALE GENOMIC DNA]</scope>
    <source>
        <strain evidence="8">ATCC MYA-4447 / BCRC 22081 / CBS 7064 / NBRC 10061 / NRRL Y-12695</strain>
    </source>
</reference>
<evidence type="ECO:0000313" key="7">
    <source>
        <dbReference type="EMBL" id="CCE88649.1"/>
    </source>
</evidence>
<dbReference type="Pfam" id="PF13515">
    <property type="entry name" value="FUSC_2"/>
    <property type="match status" value="1"/>
</dbReference>
<feature type="transmembrane region" description="Helical" evidence="5">
    <location>
        <begin position="636"/>
        <end position="653"/>
    </location>
</feature>
<evidence type="ECO:0000256" key="3">
    <source>
        <dbReference type="ARBA" id="ARBA00022989"/>
    </source>
</evidence>
<evidence type="ECO:0000256" key="4">
    <source>
        <dbReference type="ARBA" id="ARBA00023136"/>
    </source>
</evidence>
<keyword evidence="8" id="KW-1185">Reference proteome</keyword>
<dbReference type="STRING" id="559304.G8YKR5"/>
<feature type="transmembrane region" description="Helical" evidence="5">
    <location>
        <begin position="689"/>
        <end position="707"/>
    </location>
</feature>
<comment type="subcellular location">
    <subcellularLocation>
        <location evidence="1">Membrane</location>
        <topology evidence="1">Multi-pass membrane protein</topology>
    </subcellularLocation>
</comment>
<evidence type="ECO:0000256" key="5">
    <source>
        <dbReference type="SAM" id="Phobius"/>
    </source>
</evidence>
<sequence length="1022" mass="116115">MATEEENDIDNFNIDVFNGTGYDSLTDSSIELGNETPQPSRFRYNRLNSVILPSTGERVKRSISFFNTINDGDRPITERSSLLPLRNVGRNVAEPYSSLRKFCTKVKEAYFSSSVRDVIKCTLAYYVASLGVYYTPFDRILGSSDSKHVLATVAVYFHPARSKGSMYQTLYFVLLSLLFTFLVTFSCRSVSSFFFNMGNDGISNTIDLLVSSTALGFIAYMKQKVSKQNFNTACSLASISVIACIVKEGSLNTSDIPIERLVSTLHIVFAGCLVTFFICFFLWPVSAVDVLRGHLNDSYDIMSSLLSITASRFLCGERFTAKDLEFFTALRKNVKSLSTSLEETSYELKMKGREAELFMFEKLVSSTISLLNNLQALGSSTEMRWHQTLHAEENQYADSASESSLDSYDSNICLSRSIDNLSMIKSDQSSAIEDEADDLNYLFQLFVKSLAPSIKSFIFTVKSVLSEIPFEDENNPKSFTESTQFQDSLSSALHLFNEKQEEAFEKLYTQEVLQLSINRLEASEEEVIACCGNFSSLLGLFTEELIEFLKLSEEYEYARSSSRTWNWLKFWKKKPHPSTRKAFVVGEDGIERALSYFKSKFGTYMNIDNANIDNSSKVSFKIWKYLQVFKRIDVQFGIRVGLGALALSFFAFYDKSKNFFINWRGEWAIVVYCIMMNKSLGGTTMTVKWRFIGTFLGAFTAYVVWMLTDGNVYALSTAGFLLCLPCFYIILFWKRNNPFGRFILLTYNLTALYSYSMSQKESEDGNEGGDKPLVGDIALHRFIAVSIGIIWALTMASCFLPNSARTRLKNALVILWLRMGLIWNSDPLEYEMNVNSEGATLKGLKNDKGNYALIFECETLLKQAPLELRLKGNFPSGIYEKLLQSTSTILDAYHNMNLMIGMDPTISDGEEFVLNYVQSERNELESRIFVIFYVIASSIKLNLPIPRKPVSTEHARERFLHKLNEVRRNSIRNSSIILRNEDYVFLYSYILVTSIIVTELNKMVNLLQQLLGDISYDTFNLV</sequence>
<dbReference type="InterPro" id="IPR052430">
    <property type="entry name" value="IVT-Associated"/>
</dbReference>
<evidence type="ECO:0000313" key="8">
    <source>
        <dbReference type="Proteomes" id="UP000005222"/>
    </source>
</evidence>
<gene>
    <name evidence="7" type="primary">Piso0_001425</name>
    <name evidence="7" type="ORF">GNLVRS01_PISO0F06121g</name>
</gene>
<feature type="transmembrane region" description="Helical" evidence="5">
    <location>
        <begin position="713"/>
        <end position="732"/>
    </location>
</feature>
<dbReference type="PANTHER" id="PTHR47804:SF1">
    <property type="entry name" value="DUF2421 DOMAIN-CONTAINING PROTEIN"/>
    <property type="match status" value="1"/>
</dbReference>
<feature type="transmembrane region" description="Helical" evidence="5">
    <location>
        <begin position="263"/>
        <end position="283"/>
    </location>
</feature>
<evidence type="ECO:0000259" key="6">
    <source>
        <dbReference type="Pfam" id="PF13515"/>
    </source>
</evidence>
<accession>G8YKR5</accession>
<feature type="transmembrane region" description="Helical" evidence="5">
    <location>
        <begin position="983"/>
        <end position="1000"/>
    </location>
</feature>
<dbReference type="OrthoDB" id="68611at2759"/>
<dbReference type="Proteomes" id="UP000005222">
    <property type="component" value="Chromosome F"/>
</dbReference>
<feature type="domain" description="Integral membrane bound transporter" evidence="6">
    <location>
        <begin position="660"/>
        <end position="794"/>
    </location>
</feature>
<dbReference type="InParanoid" id="G8YKR5"/>
<feature type="transmembrane region" description="Helical" evidence="5">
    <location>
        <begin position="170"/>
        <end position="195"/>
    </location>
</feature>
<keyword evidence="2 5" id="KW-0812">Transmembrane</keyword>
<name>G8YKR5_PICSO</name>
<dbReference type="InterPro" id="IPR049453">
    <property type="entry name" value="Memb_transporter_dom"/>
</dbReference>
<dbReference type="EMBL" id="FO082054">
    <property type="protein sequence ID" value="CCE88649.1"/>
    <property type="molecule type" value="Genomic_DNA"/>
</dbReference>
<dbReference type="HOGENOM" id="CLU_001127_0_0_1"/>
<feature type="transmembrane region" description="Helical" evidence="5">
    <location>
        <begin position="739"/>
        <end position="758"/>
    </location>
</feature>